<protein>
    <submittedName>
        <fullName evidence="3">BNR/Asp-box repeat protein</fullName>
    </submittedName>
</protein>
<dbReference type="CDD" id="cd15482">
    <property type="entry name" value="Sialidase_non-viral"/>
    <property type="match status" value="1"/>
</dbReference>
<gene>
    <name evidence="3" type="ORF">Pan153_08770</name>
</gene>
<feature type="domain" description="Sialidase" evidence="2">
    <location>
        <begin position="148"/>
        <end position="278"/>
    </location>
</feature>
<keyword evidence="1" id="KW-0732">Signal</keyword>
<dbReference type="SUPFAM" id="SSF50939">
    <property type="entry name" value="Sialidases"/>
    <property type="match status" value="1"/>
</dbReference>
<dbReference type="InterPro" id="IPR036278">
    <property type="entry name" value="Sialidase_sf"/>
</dbReference>
<accession>A0A518FJ00</accession>
<organism evidence="3 4">
    <name type="scientific">Gimesia panareensis</name>
    <dbReference type="NCBI Taxonomy" id="2527978"/>
    <lineage>
        <taxon>Bacteria</taxon>
        <taxon>Pseudomonadati</taxon>
        <taxon>Planctomycetota</taxon>
        <taxon>Planctomycetia</taxon>
        <taxon>Planctomycetales</taxon>
        <taxon>Planctomycetaceae</taxon>
        <taxon>Gimesia</taxon>
    </lineage>
</organism>
<reference evidence="3 4" key="1">
    <citation type="submission" date="2019-02" db="EMBL/GenBank/DDBJ databases">
        <title>Deep-cultivation of Planctomycetes and their phenomic and genomic characterization uncovers novel biology.</title>
        <authorList>
            <person name="Wiegand S."/>
            <person name="Jogler M."/>
            <person name="Boedeker C."/>
            <person name="Pinto D."/>
            <person name="Vollmers J."/>
            <person name="Rivas-Marin E."/>
            <person name="Kohn T."/>
            <person name="Peeters S.H."/>
            <person name="Heuer A."/>
            <person name="Rast P."/>
            <person name="Oberbeckmann S."/>
            <person name="Bunk B."/>
            <person name="Jeske O."/>
            <person name="Meyerdierks A."/>
            <person name="Storesund J.E."/>
            <person name="Kallscheuer N."/>
            <person name="Luecker S."/>
            <person name="Lage O.M."/>
            <person name="Pohl T."/>
            <person name="Merkel B.J."/>
            <person name="Hornburger P."/>
            <person name="Mueller R.-W."/>
            <person name="Bruemmer F."/>
            <person name="Labrenz M."/>
            <person name="Spormann A.M."/>
            <person name="Op den Camp H."/>
            <person name="Overmann J."/>
            <person name="Amann R."/>
            <person name="Jetten M.S.M."/>
            <person name="Mascher T."/>
            <person name="Medema M.H."/>
            <person name="Devos D.P."/>
            <person name="Kaster A.-K."/>
            <person name="Ovreas L."/>
            <person name="Rohde M."/>
            <person name="Galperin M.Y."/>
            <person name="Jogler C."/>
        </authorList>
    </citation>
    <scope>NUCLEOTIDE SEQUENCE [LARGE SCALE GENOMIC DNA]</scope>
    <source>
        <strain evidence="3 4">Pan153</strain>
    </source>
</reference>
<proteinExistence type="predicted"/>
<dbReference type="EMBL" id="CP036317">
    <property type="protein sequence ID" value="QDV16250.1"/>
    <property type="molecule type" value="Genomic_DNA"/>
</dbReference>
<dbReference type="AlphaFoldDB" id="A0A518FJ00"/>
<dbReference type="OrthoDB" id="9807193at2"/>
<evidence type="ECO:0000256" key="1">
    <source>
        <dbReference type="SAM" id="SignalP"/>
    </source>
</evidence>
<dbReference type="Pfam" id="PF13088">
    <property type="entry name" value="BNR_2"/>
    <property type="match status" value="1"/>
</dbReference>
<feature type="signal peptide" evidence="1">
    <location>
        <begin position="1"/>
        <end position="28"/>
    </location>
</feature>
<evidence type="ECO:0000313" key="3">
    <source>
        <dbReference type="EMBL" id="QDV16250.1"/>
    </source>
</evidence>
<name>A0A518FJ00_9PLAN</name>
<dbReference type="InterPro" id="IPR011040">
    <property type="entry name" value="Sialidase"/>
</dbReference>
<sequence length="399" mass="44298" precursor="true">MSLKLLAITYRILSSTILVCSLVTSSLAAEPAEDTQQPGFTIPYLDLNDQTERQIVVDREEGQYLGHPTTVLLEDNRTMLCVYPKGHGKGGIVYKRSNDAGKTWSERLPTPASWATSREVPTLHRVIDAAGKKRIIMFSGLYPTRMAVTEDDGQTWSELQQVGDWGGIVVMGCVEPLKTGKGHYMALFHDDGRFIAKDSKQESPIAFTLFKSLSTDGGLTWSDPIAIHKSSEYHICEPGIIRSPDGKQLAVLLRENSRRHNSQIIFSNDEGNTWTEPRDLPGALNGDRHTGKYDPVSGRLLISFRSNTPRGHKAPTEGDWVAWVGTYEDLVKGREGQYHVRLKDNTKGADCAYPGVEVLPDGTFILTTYGHWEQGKAPYILSVRLKLAELDDLAAKSKQ</sequence>
<feature type="chain" id="PRO_5021740070" evidence="1">
    <location>
        <begin position="29"/>
        <end position="399"/>
    </location>
</feature>
<evidence type="ECO:0000259" key="2">
    <source>
        <dbReference type="Pfam" id="PF13088"/>
    </source>
</evidence>
<evidence type="ECO:0000313" key="4">
    <source>
        <dbReference type="Proteomes" id="UP000320839"/>
    </source>
</evidence>
<dbReference type="Proteomes" id="UP000320839">
    <property type="component" value="Chromosome"/>
</dbReference>
<dbReference type="RefSeq" id="WP_145454182.1">
    <property type="nucleotide sequence ID" value="NZ_CP036317.1"/>
</dbReference>
<dbReference type="Gene3D" id="2.120.10.10">
    <property type="match status" value="1"/>
</dbReference>
<dbReference type="PANTHER" id="PTHR43752">
    <property type="entry name" value="BNR/ASP-BOX REPEAT FAMILY PROTEIN"/>
    <property type="match status" value="1"/>
</dbReference>
<dbReference type="PANTHER" id="PTHR43752:SF2">
    <property type="entry name" value="BNR_ASP-BOX REPEAT FAMILY PROTEIN"/>
    <property type="match status" value="1"/>
</dbReference>